<dbReference type="OrthoDB" id="2353755at2"/>
<proteinExistence type="predicted"/>
<name>A0A377FR63_9BACL</name>
<dbReference type="Proteomes" id="UP000254060">
    <property type="component" value="Unassembled WGS sequence"/>
</dbReference>
<organism evidence="1 2">
    <name type="scientific">Exiguobacterium aurantiacum</name>
    <dbReference type="NCBI Taxonomy" id="33987"/>
    <lineage>
        <taxon>Bacteria</taxon>
        <taxon>Bacillati</taxon>
        <taxon>Bacillota</taxon>
        <taxon>Bacilli</taxon>
        <taxon>Bacillales</taxon>
        <taxon>Bacillales Family XII. Incertae Sedis</taxon>
        <taxon>Exiguobacterium</taxon>
    </lineage>
</organism>
<dbReference type="RefSeq" id="WP_024370676.1">
    <property type="nucleotide sequence ID" value="NZ_UGGP01000001.1"/>
</dbReference>
<reference evidence="1 2" key="1">
    <citation type="submission" date="2018-06" db="EMBL/GenBank/DDBJ databases">
        <authorList>
            <consortium name="Pathogen Informatics"/>
            <person name="Doyle S."/>
        </authorList>
    </citation>
    <scope>NUCLEOTIDE SEQUENCE [LARGE SCALE GENOMIC DNA]</scope>
    <source>
        <strain evidence="1 2">NCTC13163</strain>
    </source>
</reference>
<sequence length="70" mass="7920">MTETKLEIAFLDTFNKVARFRLNNVKQPIDPVKVKALADFMVANDPLGKNVVKWTEIKMIEGSTTVLNVQ</sequence>
<protein>
    <submittedName>
        <fullName evidence="1">Protein of uncharacterized function (DUF2922)</fullName>
    </submittedName>
</protein>
<evidence type="ECO:0000313" key="1">
    <source>
        <dbReference type="EMBL" id="STO07321.1"/>
    </source>
</evidence>
<dbReference type="AlphaFoldDB" id="A0A377FR63"/>
<accession>A0A377FR63</accession>
<dbReference type="Pfam" id="PF11148">
    <property type="entry name" value="DUF2922"/>
    <property type="match status" value="1"/>
</dbReference>
<gene>
    <name evidence="1" type="ORF">NCTC13163_00666</name>
</gene>
<dbReference type="InterPro" id="IPR021321">
    <property type="entry name" value="DUF2922"/>
</dbReference>
<dbReference type="STRING" id="1397694.GCA_000702585_01181"/>
<dbReference type="EMBL" id="UGGP01000001">
    <property type="protein sequence ID" value="STO07321.1"/>
    <property type="molecule type" value="Genomic_DNA"/>
</dbReference>
<evidence type="ECO:0000313" key="2">
    <source>
        <dbReference type="Proteomes" id="UP000254060"/>
    </source>
</evidence>